<reference evidence="2" key="1">
    <citation type="journal article" date="2019" name="Int. J. Syst. Evol. Microbiol.">
        <title>The Global Catalogue of Microorganisms (GCM) 10K type strain sequencing project: providing services to taxonomists for standard genome sequencing and annotation.</title>
        <authorList>
            <consortium name="The Broad Institute Genomics Platform"/>
            <consortium name="The Broad Institute Genome Sequencing Center for Infectious Disease"/>
            <person name="Wu L."/>
            <person name="Ma J."/>
        </authorList>
    </citation>
    <scope>NUCLEOTIDE SEQUENCE [LARGE SCALE GENOMIC DNA]</scope>
    <source>
        <strain evidence="2">YJ-61-S</strain>
    </source>
</reference>
<comment type="caution">
    <text evidence="1">The sequence shown here is derived from an EMBL/GenBank/DDBJ whole genome shotgun (WGS) entry which is preliminary data.</text>
</comment>
<dbReference type="InterPro" id="IPR036412">
    <property type="entry name" value="HAD-like_sf"/>
</dbReference>
<dbReference type="InterPro" id="IPR006439">
    <property type="entry name" value="HAD-SF_hydro_IA"/>
</dbReference>
<dbReference type="NCBIfam" id="TIGR01509">
    <property type="entry name" value="HAD-SF-IA-v3"/>
    <property type="match status" value="1"/>
</dbReference>
<dbReference type="RefSeq" id="WP_379979689.1">
    <property type="nucleotide sequence ID" value="NZ_JBHSFV010000008.1"/>
</dbReference>
<protein>
    <submittedName>
        <fullName evidence="1">YjjG family noncanonical pyrimidine nucleotidase</fullName>
        <ecNumber evidence="1">3.1.3.5</ecNumber>
    </submittedName>
</protein>
<dbReference type="GO" id="GO:0008253">
    <property type="term" value="F:5'-nucleotidase activity"/>
    <property type="evidence" value="ECO:0007669"/>
    <property type="project" value="UniProtKB-EC"/>
</dbReference>
<dbReference type="PRINTS" id="PR00413">
    <property type="entry name" value="HADHALOGNASE"/>
</dbReference>
<keyword evidence="1" id="KW-0378">Hydrolase</keyword>
<evidence type="ECO:0000313" key="2">
    <source>
        <dbReference type="Proteomes" id="UP001596043"/>
    </source>
</evidence>
<dbReference type="NCBIfam" id="TIGR01549">
    <property type="entry name" value="HAD-SF-IA-v1"/>
    <property type="match status" value="1"/>
</dbReference>
<dbReference type="SUPFAM" id="SSF56784">
    <property type="entry name" value="HAD-like"/>
    <property type="match status" value="1"/>
</dbReference>
<dbReference type="Proteomes" id="UP001596043">
    <property type="component" value="Unassembled WGS sequence"/>
</dbReference>
<organism evidence="1 2">
    <name type="scientific">Dokdonia ponticola</name>
    <dbReference type="NCBI Taxonomy" id="2041041"/>
    <lineage>
        <taxon>Bacteria</taxon>
        <taxon>Pseudomonadati</taxon>
        <taxon>Bacteroidota</taxon>
        <taxon>Flavobacteriia</taxon>
        <taxon>Flavobacteriales</taxon>
        <taxon>Flavobacteriaceae</taxon>
        <taxon>Dokdonia</taxon>
    </lineage>
</organism>
<dbReference type="InterPro" id="IPR023198">
    <property type="entry name" value="PGP-like_dom2"/>
</dbReference>
<sequence>MSKQITDVFFDLDHTLWDFDRNSGLAFATIFEKNNIGVHLQDFLEVYSPINFQYWKWFREERVTKAQLRYGRFKKTFDALKIKVTDDTIDNLSEDYILHLPDNNHLFGGAIELLDYLKKEYTLHIITNGFEEVQMKKLKNSNIDTYFDTVTTSETAGAKKPNPQIFDKALKAAKATPEKSMMIGDTYEADILGAERMNMKTICFNYHNLKMPEKQVVVKDLLEICKYL</sequence>
<accession>A0ABV9HZF8</accession>
<gene>
    <name evidence="1" type="ORF">ACFO3O_13540</name>
</gene>
<dbReference type="EMBL" id="JBHSFV010000008">
    <property type="protein sequence ID" value="MFC4634938.1"/>
    <property type="molecule type" value="Genomic_DNA"/>
</dbReference>
<dbReference type="PANTHER" id="PTHR47478">
    <property type="match status" value="1"/>
</dbReference>
<dbReference type="Pfam" id="PF13419">
    <property type="entry name" value="HAD_2"/>
    <property type="match status" value="1"/>
</dbReference>
<name>A0ABV9HZF8_9FLAO</name>
<dbReference type="Gene3D" id="3.40.50.1000">
    <property type="entry name" value="HAD superfamily/HAD-like"/>
    <property type="match status" value="1"/>
</dbReference>
<dbReference type="InterPro" id="IPR011951">
    <property type="entry name" value="HAD-SF_hydro_IA_YjjG/PynA"/>
</dbReference>
<dbReference type="SFLD" id="SFLDG01135">
    <property type="entry name" value="C1.5.6:_HAD__Beta-PGM__Phospha"/>
    <property type="match status" value="1"/>
</dbReference>
<evidence type="ECO:0000313" key="1">
    <source>
        <dbReference type="EMBL" id="MFC4634938.1"/>
    </source>
</evidence>
<dbReference type="InterPro" id="IPR041492">
    <property type="entry name" value="HAD_2"/>
</dbReference>
<dbReference type="InterPro" id="IPR023214">
    <property type="entry name" value="HAD_sf"/>
</dbReference>
<dbReference type="PANTHER" id="PTHR47478:SF1">
    <property type="entry name" value="PYRIMIDINE 5'-NUCLEOTIDASE YJJG"/>
    <property type="match status" value="1"/>
</dbReference>
<dbReference type="Gene3D" id="1.10.150.240">
    <property type="entry name" value="Putative phosphatase, domain 2"/>
    <property type="match status" value="1"/>
</dbReference>
<proteinExistence type="predicted"/>
<dbReference type="EC" id="3.1.3.5" evidence="1"/>
<dbReference type="SFLD" id="SFLDG01129">
    <property type="entry name" value="C1.5:_HAD__Beta-PGM__Phosphata"/>
    <property type="match status" value="1"/>
</dbReference>
<dbReference type="SFLD" id="SFLDS00003">
    <property type="entry name" value="Haloacid_Dehalogenase"/>
    <property type="match status" value="1"/>
</dbReference>
<dbReference type="NCBIfam" id="TIGR02254">
    <property type="entry name" value="YjjG_YfnB"/>
    <property type="match status" value="1"/>
</dbReference>
<keyword evidence="2" id="KW-1185">Reference proteome</keyword>
<dbReference type="InterPro" id="IPR052550">
    <property type="entry name" value="Pyrimidine_5'-ntase_YjjG"/>
</dbReference>